<reference evidence="2" key="1">
    <citation type="journal article" date="2014" name="Front. Microbiol.">
        <title>High frequency of phylogenetically diverse reductive dehalogenase-homologous genes in deep subseafloor sedimentary metagenomes.</title>
        <authorList>
            <person name="Kawai M."/>
            <person name="Futagami T."/>
            <person name="Toyoda A."/>
            <person name="Takaki Y."/>
            <person name="Nishi S."/>
            <person name="Hori S."/>
            <person name="Arai W."/>
            <person name="Tsubouchi T."/>
            <person name="Morono Y."/>
            <person name="Uchiyama I."/>
            <person name="Ito T."/>
            <person name="Fujiyama A."/>
            <person name="Inagaki F."/>
            <person name="Takami H."/>
        </authorList>
    </citation>
    <scope>NUCLEOTIDE SEQUENCE</scope>
    <source>
        <strain evidence="2">Expedition CK06-06</strain>
    </source>
</reference>
<comment type="caution">
    <text evidence="2">The sequence shown here is derived from an EMBL/GenBank/DDBJ whole genome shotgun (WGS) entry which is preliminary data.</text>
</comment>
<name>X0WPT5_9ZZZZ</name>
<evidence type="ECO:0000256" key="1">
    <source>
        <dbReference type="SAM" id="MobiDB-lite"/>
    </source>
</evidence>
<dbReference type="AlphaFoldDB" id="X0WPT5"/>
<proteinExistence type="predicted"/>
<dbReference type="EMBL" id="BARS01038981">
    <property type="protein sequence ID" value="GAG14706.1"/>
    <property type="molecule type" value="Genomic_DNA"/>
</dbReference>
<protein>
    <submittedName>
        <fullName evidence="2">Uncharacterized protein</fullName>
    </submittedName>
</protein>
<accession>X0WPT5</accession>
<feature type="compositionally biased region" description="Basic and acidic residues" evidence="1">
    <location>
        <begin position="44"/>
        <end position="63"/>
    </location>
</feature>
<organism evidence="2">
    <name type="scientific">marine sediment metagenome</name>
    <dbReference type="NCBI Taxonomy" id="412755"/>
    <lineage>
        <taxon>unclassified sequences</taxon>
        <taxon>metagenomes</taxon>
        <taxon>ecological metagenomes</taxon>
    </lineage>
</organism>
<gene>
    <name evidence="2" type="ORF">S01H1_59590</name>
</gene>
<evidence type="ECO:0000313" key="2">
    <source>
        <dbReference type="EMBL" id="GAG14706.1"/>
    </source>
</evidence>
<sequence>MDLDDIRDDLLVAHAAFSVAGEDLKEEAHGLLIETLRVFQEARKEAKDEARKANESKERRLEAEQASIEGHPGQSRAILLRKCSPCSQRMHVNPVCGDCLNNEMRYGAKR</sequence>
<feature type="region of interest" description="Disordered" evidence="1">
    <location>
        <begin position="44"/>
        <end position="73"/>
    </location>
</feature>